<dbReference type="KEGG" id="ppa:PAS_chr2-1_0265"/>
<keyword evidence="8" id="KW-0808">Transferase</keyword>
<keyword evidence="5" id="KW-0810">Translation regulation</keyword>
<comment type="subcellular location">
    <subcellularLocation>
        <location evidence="1">Cytoplasm</location>
    </subcellularLocation>
</comment>
<evidence type="ECO:0000313" key="8">
    <source>
        <dbReference type="EMBL" id="CAY68877.1"/>
    </source>
</evidence>
<dbReference type="InterPro" id="IPR036956">
    <property type="entry name" value="Impact_N_sf"/>
</dbReference>
<dbReference type="GO" id="GO:0140469">
    <property type="term" value="P:GCN2-mediated signaling"/>
    <property type="evidence" value="ECO:0007669"/>
    <property type="project" value="TreeGrafter"/>
</dbReference>
<keyword evidence="6" id="KW-0346">Stress response</keyword>
<dbReference type="PROSITE" id="PS50908">
    <property type="entry name" value="RWD"/>
    <property type="match status" value="1"/>
</dbReference>
<evidence type="ECO:0000256" key="1">
    <source>
        <dbReference type="ARBA" id="ARBA00004496"/>
    </source>
</evidence>
<sequence length="298" mass="33965">MESEELIDEIGAIDVIFPNCVSKIKPSLYHVKVPQNEDIAFDLNFPPNYPETKPKIETIKSAVPGLQDIRYFRSRLESLLDQVFVEQNVCLFEFISEVNNTVEELEAEWDQRNQHLKENSEPPEDDADVRISAISSQLQNSTINSSGSNGKMVKQDNDHDHLKGWFISEPVVDRKSTFIGYSRAVHSEKEVLDCINELKMDRKIAKSNHVMTAYRIQAENGIRYKDCDDDGETAAGSRLLHLLDIIDAWNVVVVVVRWFGGLHIGPDRFKHINSTAREALVKGNLVEDNKKKTKKKKC</sequence>
<dbReference type="SMR" id="C4R053"/>
<proteinExistence type="inferred from homology"/>
<dbReference type="GO" id="GO:0016301">
    <property type="term" value="F:kinase activity"/>
    <property type="evidence" value="ECO:0007669"/>
    <property type="project" value="UniProtKB-KW"/>
</dbReference>
<feature type="domain" description="RWD" evidence="7">
    <location>
        <begin position="8"/>
        <end position="105"/>
    </location>
</feature>
<dbReference type="Gene3D" id="3.10.110.10">
    <property type="entry name" value="Ubiquitin Conjugating Enzyme"/>
    <property type="match status" value="1"/>
</dbReference>
<dbReference type="GeneID" id="8198814"/>
<dbReference type="SMART" id="SM00591">
    <property type="entry name" value="RWD"/>
    <property type="match status" value="1"/>
</dbReference>
<dbReference type="Pfam" id="PF05773">
    <property type="entry name" value="RWD"/>
    <property type="match status" value="1"/>
</dbReference>
<evidence type="ECO:0000313" key="9">
    <source>
        <dbReference type="Proteomes" id="UP000000314"/>
    </source>
</evidence>
<dbReference type="STRING" id="644223.C4R053"/>
<dbReference type="Pfam" id="PF01205">
    <property type="entry name" value="Impact_N"/>
    <property type="match status" value="1"/>
</dbReference>
<dbReference type="RefSeq" id="XP_002491157.1">
    <property type="nucleotide sequence ID" value="XM_002491112.1"/>
</dbReference>
<evidence type="ECO:0000256" key="2">
    <source>
        <dbReference type="ARBA" id="ARBA00007665"/>
    </source>
</evidence>
<gene>
    <name evidence="8" type="ordered locus">PAS_chr2-1_0265</name>
</gene>
<dbReference type="Proteomes" id="UP000000314">
    <property type="component" value="Chromosome 2"/>
</dbReference>
<dbReference type="EMBL" id="FN392320">
    <property type="protein sequence ID" value="CAY68877.1"/>
    <property type="molecule type" value="Genomic_DNA"/>
</dbReference>
<dbReference type="InterPro" id="IPR016135">
    <property type="entry name" value="UBQ-conjugating_enzyme/RWD"/>
</dbReference>
<dbReference type="AlphaFoldDB" id="C4R053"/>
<reference evidence="8 9" key="1">
    <citation type="journal article" date="2009" name="Nat. Biotechnol.">
        <title>Genome sequence of the recombinant protein production host Pichia pastoris.</title>
        <authorList>
            <person name="De Schutter K."/>
            <person name="Lin Y.C."/>
            <person name="Tiels P."/>
            <person name="Van Hecke A."/>
            <person name="Glinka S."/>
            <person name="Weber-Lehmann J."/>
            <person name="Rouze P."/>
            <person name="Van de Peer Y."/>
            <person name="Callewaert N."/>
        </authorList>
    </citation>
    <scope>NUCLEOTIDE SEQUENCE [LARGE SCALE GENOMIC DNA]</scope>
    <source>
        <strain evidence="9">GS115 / ATCC 20864</strain>
    </source>
</reference>
<dbReference type="InterPro" id="IPR006575">
    <property type="entry name" value="RWD_dom"/>
</dbReference>
<organism evidence="8 9">
    <name type="scientific">Komagataella phaffii (strain GS115 / ATCC 20864)</name>
    <name type="common">Yeast</name>
    <name type="synonym">Pichia pastoris</name>
    <dbReference type="NCBI Taxonomy" id="644223"/>
    <lineage>
        <taxon>Eukaryota</taxon>
        <taxon>Fungi</taxon>
        <taxon>Dikarya</taxon>
        <taxon>Ascomycota</taxon>
        <taxon>Saccharomycotina</taxon>
        <taxon>Pichiomycetes</taxon>
        <taxon>Pichiales</taxon>
        <taxon>Pichiaceae</taxon>
        <taxon>Komagataella</taxon>
    </lineage>
</organism>
<dbReference type="SUPFAM" id="SSF54495">
    <property type="entry name" value="UBC-like"/>
    <property type="match status" value="1"/>
</dbReference>
<dbReference type="OMA" id="WKPKFDW"/>
<dbReference type="InterPro" id="IPR023582">
    <property type="entry name" value="Impact"/>
</dbReference>
<name>C4R053_KOMPG</name>
<dbReference type="InterPro" id="IPR001498">
    <property type="entry name" value="Impact_N"/>
</dbReference>
<accession>C4R053</accession>
<dbReference type="InParanoid" id="C4R053"/>
<dbReference type="SUPFAM" id="SSF54211">
    <property type="entry name" value="Ribosomal protein S5 domain 2-like"/>
    <property type="match status" value="1"/>
</dbReference>
<dbReference type="GO" id="GO:0006446">
    <property type="term" value="P:regulation of translational initiation"/>
    <property type="evidence" value="ECO:0007669"/>
    <property type="project" value="TreeGrafter"/>
</dbReference>
<dbReference type="Gene3D" id="3.30.230.30">
    <property type="entry name" value="Impact, N-terminal domain"/>
    <property type="match status" value="1"/>
</dbReference>
<keyword evidence="3" id="KW-0963">Cytoplasm</keyword>
<keyword evidence="9" id="KW-1185">Reference proteome</keyword>
<dbReference type="eggNOG" id="KOG3299">
    <property type="taxonomic scope" value="Eukaryota"/>
</dbReference>
<dbReference type="FunCoup" id="C4R053">
    <property type="interactions" value="401"/>
</dbReference>
<dbReference type="OrthoDB" id="69641at2759"/>
<dbReference type="InterPro" id="IPR020568">
    <property type="entry name" value="Ribosomal_Su5_D2-typ_SF"/>
</dbReference>
<dbReference type="PANTHER" id="PTHR16301:SF25">
    <property type="entry name" value="PROTEIN IMPACT"/>
    <property type="match status" value="1"/>
</dbReference>
<protein>
    <submittedName>
        <fullName evidence="8">Protein that inhibits activation of Gcn2p, an eIF2 alpha subunit protein kinase</fullName>
    </submittedName>
</protein>
<evidence type="ECO:0000256" key="3">
    <source>
        <dbReference type="ARBA" id="ARBA00022490"/>
    </source>
</evidence>
<dbReference type="GO" id="GO:0005737">
    <property type="term" value="C:cytoplasm"/>
    <property type="evidence" value="ECO:0007669"/>
    <property type="project" value="UniProtKB-SubCell"/>
</dbReference>
<keyword evidence="4" id="KW-0678">Repressor</keyword>
<evidence type="ECO:0000259" key="7">
    <source>
        <dbReference type="PROSITE" id="PS50908"/>
    </source>
</evidence>
<dbReference type="CDD" id="cd23822">
    <property type="entry name" value="RWD_ScYIH1-like"/>
    <property type="match status" value="1"/>
</dbReference>
<dbReference type="HOGENOM" id="CLU_045276_0_1_1"/>
<comment type="similarity">
    <text evidence="2">Belongs to the IMPACT family.</text>
</comment>
<evidence type="ECO:0000256" key="5">
    <source>
        <dbReference type="ARBA" id="ARBA00022845"/>
    </source>
</evidence>
<dbReference type="PANTHER" id="PTHR16301">
    <property type="entry name" value="IMPACT-RELATED"/>
    <property type="match status" value="1"/>
</dbReference>
<evidence type="ECO:0000256" key="6">
    <source>
        <dbReference type="ARBA" id="ARBA00023016"/>
    </source>
</evidence>
<evidence type="ECO:0000256" key="4">
    <source>
        <dbReference type="ARBA" id="ARBA00022491"/>
    </source>
</evidence>
<keyword evidence="8" id="KW-0418">Kinase</keyword>